<dbReference type="EMBL" id="CACRXK020002629">
    <property type="protein sequence ID" value="CAB3995261.1"/>
    <property type="molecule type" value="Genomic_DNA"/>
</dbReference>
<sequence length="98" mass="11042">DLELTKRNYARAEDMCHQGSGDWEKIVLRGPAKKGSEMLEMKNLVIWHKTGKCELKKKNSKVADLKLENKVKCLPITHDVIGGEMDTITVGCKAVFNQ</sequence>
<evidence type="ECO:0000313" key="2">
    <source>
        <dbReference type="Proteomes" id="UP001152795"/>
    </source>
</evidence>
<keyword evidence="2" id="KW-1185">Reference proteome</keyword>
<comment type="caution">
    <text evidence="1">The sequence shown here is derived from an EMBL/GenBank/DDBJ whole genome shotgun (WGS) entry which is preliminary data.</text>
</comment>
<evidence type="ECO:0000313" key="1">
    <source>
        <dbReference type="EMBL" id="CAB3995261.1"/>
    </source>
</evidence>
<accession>A0A7D9HWS8</accession>
<protein>
    <submittedName>
        <fullName evidence="1">Uncharacterized protein</fullName>
    </submittedName>
</protein>
<name>A0A7D9HWS8_PARCT</name>
<feature type="non-terminal residue" evidence="1">
    <location>
        <position position="1"/>
    </location>
</feature>
<gene>
    <name evidence="1" type="ORF">PACLA_8A011263</name>
</gene>
<organism evidence="1 2">
    <name type="scientific">Paramuricea clavata</name>
    <name type="common">Red gorgonian</name>
    <name type="synonym">Violescent sea-whip</name>
    <dbReference type="NCBI Taxonomy" id="317549"/>
    <lineage>
        <taxon>Eukaryota</taxon>
        <taxon>Metazoa</taxon>
        <taxon>Cnidaria</taxon>
        <taxon>Anthozoa</taxon>
        <taxon>Octocorallia</taxon>
        <taxon>Malacalcyonacea</taxon>
        <taxon>Plexauridae</taxon>
        <taxon>Paramuricea</taxon>
    </lineage>
</organism>
<dbReference type="Proteomes" id="UP001152795">
    <property type="component" value="Unassembled WGS sequence"/>
</dbReference>
<reference evidence="1" key="1">
    <citation type="submission" date="2020-04" db="EMBL/GenBank/DDBJ databases">
        <authorList>
            <person name="Alioto T."/>
            <person name="Alioto T."/>
            <person name="Gomez Garrido J."/>
        </authorList>
    </citation>
    <scope>NUCLEOTIDE SEQUENCE</scope>
    <source>
        <strain evidence="1">A484AB</strain>
    </source>
</reference>
<proteinExistence type="predicted"/>
<dbReference type="AlphaFoldDB" id="A0A7D9HWS8"/>